<evidence type="ECO:0000313" key="1">
    <source>
        <dbReference type="EMBL" id="KAI8431249.1"/>
    </source>
</evidence>
<dbReference type="EMBL" id="CM046131">
    <property type="protein sequence ID" value="KAI8431249.1"/>
    <property type="molecule type" value="Genomic_DNA"/>
</dbReference>
<dbReference type="Proteomes" id="UP001064048">
    <property type="component" value="Chromosome Z"/>
</dbReference>
<organism evidence="1 2">
    <name type="scientific">Choristoneura fumiferana</name>
    <name type="common">Spruce budworm moth</name>
    <name type="synonym">Archips fumiferana</name>
    <dbReference type="NCBI Taxonomy" id="7141"/>
    <lineage>
        <taxon>Eukaryota</taxon>
        <taxon>Metazoa</taxon>
        <taxon>Ecdysozoa</taxon>
        <taxon>Arthropoda</taxon>
        <taxon>Hexapoda</taxon>
        <taxon>Insecta</taxon>
        <taxon>Pterygota</taxon>
        <taxon>Neoptera</taxon>
        <taxon>Endopterygota</taxon>
        <taxon>Lepidoptera</taxon>
        <taxon>Glossata</taxon>
        <taxon>Ditrysia</taxon>
        <taxon>Tortricoidea</taxon>
        <taxon>Tortricidae</taxon>
        <taxon>Tortricinae</taxon>
        <taxon>Choristoneura</taxon>
    </lineage>
</organism>
<name>A0ACC0K4F2_CHOFU</name>
<evidence type="ECO:0000313" key="2">
    <source>
        <dbReference type="Proteomes" id="UP001064048"/>
    </source>
</evidence>
<proteinExistence type="predicted"/>
<gene>
    <name evidence="1" type="ORF">MSG28_001281</name>
</gene>
<reference evidence="1 2" key="1">
    <citation type="journal article" date="2022" name="Genome Biol. Evol.">
        <title>The Spruce Budworm Genome: Reconstructing the Evolutionary History of Antifreeze Proteins.</title>
        <authorList>
            <person name="Beliveau C."/>
            <person name="Gagne P."/>
            <person name="Picq S."/>
            <person name="Vernygora O."/>
            <person name="Keeling C.I."/>
            <person name="Pinkney K."/>
            <person name="Doucet D."/>
            <person name="Wen F."/>
            <person name="Johnston J.S."/>
            <person name="Maaroufi H."/>
            <person name="Boyle B."/>
            <person name="Laroche J."/>
            <person name="Dewar K."/>
            <person name="Juretic N."/>
            <person name="Blackburn G."/>
            <person name="Nisole A."/>
            <person name="Brunet B."/>
            <person name="Brandao M."/>
            <person name="Lumley L."/>
            <person name="Duan J."/>
            <person name="Quan G."/>
            <person name="Lucarotti C.J."/>
            <person name="Roe A.D."/>
            <person name="Sperling F.A.H."/>
            <person name="Levesque R.C."/>
            <person name="Cusson M."/>
        </authorList>
    </citation>
    <scope>NUCLEOTIDE SEQUENCE [LARGE SCALE GENOMIC DNA]</scope>
    <source>
        <strain evidence="1">Glfc:IPQL:Cfum</strain>
    </source>
</reference>
<protein>
    <submittedName>
        <fullName evidence="1">Uncharacterized protein</fullName>
    </submittedName>
</protein>
<accession>A0ACC0K4F2</accession>
<sequence>MASDTATWVLYMYRHLIIRSISGEGVGACFRLDGALDTTRLTREEDMEQKLAEMQVHLQFLDSLYRARQAEVMNLQASPLERHNERQLATCFYQFPATLLMFDPPSGRPANALSSSSWSPLEHFSPPTVIYETNLKSGQQHSGANRKGYGPTAHIDAGSSDASQEPNW</sequence>
<comment type="caution">
    <text evidence="1">The sequence shown here is derived from an EMBL/GenBank/DDBJ whole genome shotgun (WGS) entry which is preliminary data.</text>
</comment>
<keyword evidence="2" id="KW-1185">Reference proteome</keyword>